<evidence type="ECO:0000313" key="13">
    <source>
        <dbReference type="EMBL" id="PWN20231.1"/>
    </source>
</evidence>
<dbReference type="InterPro" id="IPR047109">
    <property type="entry name" value="CAD-like"/>
</dbReference>
<dbReference type="OrthoDB" id="1879366at2759"/>
<keyword evidence="6 11" id="KW-0862">Zinc</keyword>
<dbReference type="GO" id="GO:0008106">
    <property type="term" value="F:alcohol dehydrogenase (NADP+) activity"/>
    <property type="evidence" value="ECO:0007669"/>
    <property type="project" value="UniProtKB-EC"/>
</dbReference>
<evidence type="ECO:0000256" key="11">
    <source>
        <dbReference type="RuleBase" id="RU361277"/>
    </source>
</evidence>
<evidence type="ECO:0000256" key="7">
    <source>
        <dbReference type="ARBA" id="ARBA00022857"/>
    </source>
</evidence>
<evidence type="ECO:0000256" key="6">
    <source>
        <dbReference type="ARBA" id="ARBA00022833"/>
    </source>
</evidence>
<dbReference type="EC" id="1.1.1.2" evidence="9"/>
<dbReference type="CDD" id="cd05283">
    <property type="entry name" value="CAD1"/>
    <property type="match status" value="1"/>
</dbReference>
<evidence type="ECO:0000313" key="14">
    <source>
        <dbReference type="Proteomes" id="UP000245942"/>
    </source>
</evidence>
<keyword evidence="7" id="KW-0521">NADP</keyword>
<comment type="similarity">
    <text evidence="2 11">Belongs to the zinc-containing alcohol dehydrogenase family.</text>
</comment>
<dbReference type="Pfam" id="PF00107">
    <property type="entry name" value="ADH_zinc_N"/>
    <property type="match status" value="1"/>
</dbReference>
<comment type="cofactor">
    <cofactor evidence="1 11">
        <name>Zn(2+)</name>
        <dbReference type="ChEBI" id="CHEBI:29105"/>
    </cofactor>
</comment>
<dbReference type="SUPFAM" id="SSF50129">
    <property type="entry name" value="GroES-like"/>
    <property type="match status" value="1"/>
</dbReference>
<dbReference type="InterPro" id="IPR002328">
    <property type="entry name" value="ADH_Zn_CS"/>
</dbReference>
<evidence type="ECO:0000256" key="4">
    <source>
        <dbReference type="ARBA" id="ARBA00022553"/>
    </source>
</evidence>
<dbReference type="Gene3D" id="3.40.50.720">
    <property type="entry name" value="NAD(P)-binding Rossmann-like Domain"/>
    <property type="match status" value="1"/>
</dbReference>
<reference evidence="13 14" key="1">
    <citation type="journal article" date="2018" name="Mol. Biol. Evol.">
        <title>Broad Genomic Sampling Reveals a Smut Pathogenic Ancestry of the Fungal Clade Ustilaginomycotina.</title>
        <authorList>
            <person name="Kijpornyongpan T."/>
            <person name="Mondo S.J."/>
            <person name="Barry K."/>
            <person name="Sandor L."/>
            <person name="Lee J."/>
            <person name="Lipzen A."/>
            <person name="Pangilinan J."/>
            <person name="LaButti K."/>
            <person name="Hainaut M."/>
            <person name="Henrissat B."/>
            <person name="Grigoriev I.V."/>
            <person name="Spatafora J.W."/>
            <person name="Aime M.C."/>
        </authorList>
    </citation>
    <scope>NUCLEOTIDE SEQUENCE [LARGE SCALE GENOMIC DNA]</scope>
    <source>
        <strain evidence="13 14">MCA 4718</strain>
    </source>
</reference>
<sequence>MPRGYAIKDTKKPTDFEVIEFELKKPGDHDVDVAIECCGVCGSDHHTITGGWGPLSGPCIPGHEIIGTVTQVGKSVKDPKIKVGARVGVGAQVDSCGECANCKNESEQYCVGNKEGTKGMVDTYNSTHHDGTAAQGGYSTHIRTQEQFVFAIPDEIESTDAASMLCAGLTVYSPLLRNGVKKGTRVGVVGLGGLGHYAVLWAKAMGADVTVISHSPRKAEDAKKLGASEFISTKEKPDWASEFGREKPLDIIISTASSNAVDIPAFLSSLSVHGRLIFVGMPEDEFKSLRSQQFAGNGALLGGSHIGSKVEALSMLDLAAKEKIKPWIEVLPMKDCGKAIQRLADGDVRYRFVLTQDLEDHKKAAEKA</sequence>
<evidence type="ECO:0000256" key="8">
    <source>
        <dbReference type="ARBA" id="ARBA00023002"/>
    </source>
</evidence>
<evidence type="ECO:0000259" key="12">
    <source>
        <dbReference type="SMART" id="SM00829"/>
    </source>
</evidence>
<keyword evidence="5 11" id="KW-0479">Metal-binding</keyword>
<dbReference type="GO" id="GO:0008270">
    <property type="term" value="F:zinc ion binding"/>
    <property type="evidence" value="ECO:0007669"/>
    <property type="project" value="InterPro"/>
</dbReference>
<dbReference type="InterPro" id="IPR013149">
    <property type="entry name" value="ADH-like_C"/>
</dbReference>
<dbReference type="EMBL" id="KZ819328">
    <property type="protein sequence ID" value="PWN20231.1"/>
    <property type="molecule type" value="Genomic_DNA"/>
</dbReference>
<dbReference type="Proteomes" id="UP000245942">
    <property type="component" value="Unassembled WGS sequence"/>
</dbReference>
<dbReference type="RefSeq" id="XP_025347391.1">
    <property type="nucleotide sequence ID" value="XM_025494323.1"/>
</dbReference>
<organism evidence="13 14">
    <name type="scientific">Pseudomicrostroma glucosiphilum</name>
    <dbReference type="NCBI Taxonomy" id="1684307"/>
    <lineage>
        <taxon>Eukaryota</taxon>
        <taxon>Fungi</taxon>
        <taxon>Dikarya</taxon>
        <taxon>Basidiomycota</taxon>
        <taxon>Ustilaginomycotina</taxon>
        <taxon>Exobasidiomycetes</taxon>
        <taxon>Microstromatales</taxon>
        <taxon>Microstromatales incertae sedis</taxon>
        <taxon>Pseudomicrostroma</taxon>
    </lineage>
</organism>
<name>A0A316U720_9BASI</name>
<accession>A0A316U720</accession>
<proteinExistence type="inferred from homology"/>
<evidence type="ECO:0000256" key="5">
    <source>
        <dbReference type="ARBA" id="ARBA00022723"/>
    </source>
</evidence>
<gene>
    <name evidence="13" type="ORF">BCV69DRAFT_299375</name>
</gene>
<dbReference type="SUPFAM" id="SSF51735">
    <property type="entry name" value="NAD(P)-binding Rossmann-fold domains"/>
    <property type="match status" value="1"/>
</dbReference>
<dbReference type="STRING" id="1684307.A0A316U720"/>
<dbReference type="InterPro" id="IPR013154">
    <property type="entry name" value="ADH-like_N"/>
</dbReference>
<dbReference type="InterPro" id="IPR036291">
    <property type="entry name" value="NAD(P)-bd_dom_sf"/>
</dbReference>
<dbReference type="Gene3D" id="3.90.180.10">
    <property type="entry name" value="Medium-chain alcohol dehydrogenases, catalytic domain"/>
    <property type="match status" value="1"/>
</dbReference>
<dbReference type="PANTHER" id="PTHR42683">
    <property type="entry name" value="ALDEHYDE REDUCTASE"/>
    <property type="match status" value="1"/>
</dbReference>
<dbReference type="PROSITE" id="PS00059">
    <property type="entry name" value="ADH_ZINC"/>
    <property type="match status" value="1"/>
</dbReference>
<dbReference type="GO" id="GO:0006066">
    <property type="term" value="P:alcohol metabolic process"/>
    <property type="evidence" value="ECO:0007669"/>
    <property type="project" value="UniProtKB-ARBA"/>
</dbReference>
<keyword evidence="4" id="KW-0597">Phosphoprotein</keyword>
<keyword evidence="8" id="KW-0560">Oxidoreductase</keyword>
<feature type="domain" description="Enoyl reductase (ER)" evidence="12">
    <location>
        <begin position="14"/>
        <end position="354"/>
    </location>
</feature>
<protein>
    <recommendedName>
        <fullName evidence="9">alcohol dehydrogenase (NADP(+))</fullName>
        <ecNumber evidence="9">1.1.1.2</ecNumber>
    </recommendedName>
</protein>
<dbReference type="AlphaFoldDB" id="A0A316U720"/>
<dbReference type="FunFam" id="3.40.50.720:FF:000158">
    <property type="entry name" value="Zinc-binding alcohol dehydrogenase"/>
    <property type="match status" value="1"/>
</dbReference>
<dbReference type="GeneID" id="37016057"/>
<dbReference type="SMART" id="SM00829">
    <property type="entry name" value="PKS_ER"/>
    <property type="match status" value="1"/>
</dbReference>
<keyword evidence="14" id="KW-1185">Reference proteome</keyword>
<dbReference type="InterPro" id="IPR011032">
    <property type="entry name" value="GroES-like_sf"/>
</dbReference>
<evidence type="ECO:0000256" key="3">
    <source>
        <dbReference type="ARBA" id="ARBA00011738"/>
    </source>
</evidence>
<dbReference type="InterPro" id="IPR020843">
    <property type="entry name" value="ER"/>
</dbReference>
<evidence type="ECO:0000256" key="2">
    <source>
        <dbReference type="ARBA" id="ARBA00008072"/>
    </source>
</evidence>
<comment type="subunit">
    <text evidence="3">Homodimer.</text>
</comment>
<evidence type="ECO:0000256" key="1">
    <source>
        <dbReference type="ARBA" id="ARBA00001947"/>
    </source>
</evidence>
<dbReference type="Pfam" id="PF08240">
    <property type="entry name" value="ADH_N"/>
    <property type="match status" value="1"/>
</dbReference>
<comment type="catalytic activity">
    <reaction evidence="10">
        <text>a primary alcohol + NADP(+) = an aldehyde + NADPH + H(+)</text>
        <dbReference type="Rhea" id="RHEA:15937"/>
        <dbReference type="ChEBI" id="CHEBI:15378"/>
        <dbReference type="ChEBI" id="CHEBI:15734"/>
        <dbReference type="ChEBI" id="CHEBI:17478"/>
        <dbReference type="ChEBI" id="CHEBI:57783"/>
        <dbReference type="ChEBI" id="CHEBI:58349"/>
        <dbReference type="EC" id="1.1.1.2"/>
    </reaction>
    <physiologicalReaction direction="left-to-right" evidence="10">
        <dbReference type="Rhea" id="RHEA:15938"/>
    </physiologicalReaction>
    <physiologicalReaction direction="right-to-left" evidence="10">
        <dbReference type="Rhea" id="RHEA:15939"/>
    </physiologicalReaction>
</comment>
<evidence type="ECO:0000256" key="9">
    <source>
        <dbReference type="ARBA" id="ARBA00024074"/>
    </source>
</evidence>
<evidence type="ECO:0000256" key="10">
    <source>
        <dbReference type="ARBA" id="ARBA00050997"/>
    </source>
</evidence>